<evidence type="ECO:0000313" key="1">
    <source>
        <dbReference type="EMBL" id="KAJ8784117.1"/>
    </source>
</evidence>
<dbReference type="EMBL" id="JAIQCJ010002072">
    <property type="protein sequence ID" value="KAJ8784117.1"/>
    <property type="molecule type" value="Genomic_DNA"/>
</dbReference>
<name>A0AB34GYT8_ESCRO</name>
<evidence type="ECO:0000313" key="2">
    <source>
        <dbReference type="Proteomes" id="UP001159641"/>
    </source>
</evidence>
<accession>A0AB34GYT8</accession>
<comment type="caution">
    <text evidence="1">The sequence shown here is derived from an EMBL/GenBank/DDBJ whole genome shotgun (WGS) entry which is preliminary data.</text>
</comment>
<organism evidence="1 2">
    <name type="scientific">Eschrichtius robustus</name>
    <name type="common">California gray whale</name>
    <name type="synonym">Eschrichtius gibbosus</name>
    <dbReference type="NCBI Taxonomy" id="9764"/>
    <lineage>
        <taxon>Eukaryota</taxon>
        <taxon>Metazoa</taxon>
        <taxon>Chordata</taxon>
        <taxon>Craniata</taxon>
        <taxon>Vertebrata</taxon>
        <taxon>Euteleostomi</taxon>
        <taxon>Mammalia</taxon>
        <taxon>Eutheria</taxon>
        <taxon>Laurasiatheria</taxon>
        <taxon>Artiodactyla</taxon>
        <taxon>Whippomorpha</taxon>
        <taxon>Cetacea</taxon>
        <taxon>Mysticeti</taxon>
        <taxon>Eschrichtiidae</taxon>
        <taxon>Eschrichtius</taxon>
    </lineage>
</organism>
<keyword evidence="2" id="KW-1185">Reference proteome</keyword>
<proteinExistence type="predicted"/>
<gene>
    <name evidence="1" type="ORF">J1605_008617</name>
</gene>
<sequence>MDGASCREPISARPCGRQNWLEKMRTVCSDGGLLRCYRPKGAFGEESRLEQEAEAFDLQSVNGPPLPDSRTECAPCAARVVSGAPKGGSQQMQRVAENLKEDWREGGKEAAP</sequence>
<reference evidence="1 2" key="1">
    <citation type="submission" date="2022-11" db="EMBL/GenBank/DDBJ databases">
        <title>Whole genome sequence of Eschrichtius robustus ER-17-0199.</title>
        <authorList>
            <person name="Bruniche-Olsen A."/>
            <person name="Black A.N."/>
            <person name="Fields C.J."/>
            <person name="Walden K."/>
            <person name="Dewoody J.A."/>
        </authorList>
    </citation>
    <scope>NUCLEOTIDE SEQUENCE [LARGE SCALE GENOMIC DNA]</scope>
    <source>
        <strain evidence="1">ER-17-0199</strain>
        <tissue evidence="1">Blubber</tissue>
    </source>
</reference>
<dbReference type="Proteomes" id="UP001159641">
    <property type="component" value="Unassembled WGS sequence"/>
</dbReference>
<protein>
    <submittedName>
        <fullName evidence="1">Uncharacterized protein</fullName>
    </submittedName>
</protein>
<dbReference type="AlphaFoldDB" id="A0AB34GYT8"/>